<dbReference type="EMBL" id="VHQI01000002">
    <property type="protein sequence ID" value="TPW43705.1"/>
    <property type="molecule type" value="Genomic_DNA"/>
</dbReference>
<comment type="catalytic activity">
    <reaction evidence="6">
        <text>a 2'-deoxyadenosine in DNA + S-adenosyl-L-methionine = an N(6)-methyl-2'-deoxyadenosine in DNA + S-adenosyl-L-homocysteine + H(+)</text>
        <dbReference type="Rhea" id="RHEA:15197"/>
        <dbReference type="Rhea" id="RHEA-COMP:12418"/>
        <dbReference type="Rhea" id="RHEA-COMP:12419"/>
        <dbReference type="ChEBI" id="CHEBI:15378"/>
        <dbReference type="ChEBI" id="CHEBI:57856"/>
        <dbReference type="ChEBI" id="CHEBI:59789"/>
        <dbReference type="ChEBI" id="CHEBI:90615"/>
        <dbReference type="ChEBI" id="CHEBI:90616"/>
        <dbReference type="EC" id="2.1.1.72"/>
    </reaction>
</comment>
<dbReference type="GO" id="GO:0009007">
    <property type="term" value="F:site-specific DNA-methyltransferase (adenine-specific) activity"/>
    <property type="evidence" value="ECO:0007669"/>
    <property type="project" value="UniProtKB-EC"/>
</dbReference>
<keyword evidence="9" id="KW-1185">Reference proteome</keyword>
<dbReference type="InterPro" id="IPR029063">
    <property type="entry name" value="SAM-dependent_MTases_sf"/>
</dbReference>
<sequence length="643" mass="73004">MKKISPDMPELQSINLTDETLEKIKNIIPEAFTDNQIDFEVLQQLLGDNVSDKEERYGLNWHGKRRARQLALTPSRGTLRPCKADSVDWDTTQNIMIEGDNLEVLKLLQKSYAGEVKLIFIDPPYNTGKDFVYPDDFQDNIKNYLELTGQSEGGARLSTNAETSGRYHTDWLNMIYPRLKLAKNLLSHDGVMLVSLDDVEASNLRLILNEIFGEECFVGIFPWRSRTAKADVPYGVSNDVEWIIAFANKGFIAGREGERKYYQSDDFADRWRLQDLTKNTTREQRPNSYFTIVNPKNGDRYPASATRTWSVTPDTLPGYLALGKIVFPGDYDFLKLSRPAFRVFEREDKEKAMKKYGADSLKMSVSTYLPEKEVGRTEHGSKDIRALFESQVFPYPKPVSLIEFFIKNMTNEGDLIMDFFAGSGTTGHAVMKACAGELKSRRFILVQLPEPLIESNKEQKTAFDYCKQLGVPAKISELTKERLRRAGKKLRQENPEWQGDTGFRVFRLDSSNIRPWQASADSLLQELEAHISPILNDRSEDDLLTELLLKRGIDLSVNVEQRQFAGLTVSCADNGKLFTCFAKTIPASSVEELAQGIISWQRELHAAKDTVCYFLDEAFEDNVAKINLCAALEQQGLTNLHSL</sequence>
<dbReference type="Proteomes" id="UP000319523">
    <property type="component" value="Unassembled WGS sequence"/>
</dbReference>
<keyword evidence="3 8" id="KW-0489">Methyltransferase</keyword>
<dbReference type="GO" id="GO:0008170">
    <property type="term" value="F:N-methyltransferase activity"/>
    <property type="evidence" value="ECO:0007669"/>
    <property type="project" value="InterPro"/>
</dbReference>
<evidence type="ECO:0000256" key="6">
    <source>
        <dbReference type="ARBA" id="ARBA00047942"/>
    </source>
</evidence>
<organism evidence="8 9">
    <name type="scientific">Mixta tenebrionis</name>
    <dbReference type="NCBI Taxonomy" id="2562439"/>
    <lineage>
        <taxon>Bacteria</taxon>
        <taxon>Pseudomonadati</taxon>
        <taxon>Pseudomonadota</taxon>
        <taxon>Gammaproteobacteria</taxon>
        <taxon>Enterobacterales</taxon>
        <taxon>Erwiniaceae</taxon>
        <taxon>Mixta</taxon>
    </lineage>
</organism>
<dbReference type="Pfam" id="PF01555">
    <property type="entry name" value="N6_N4_Mtase"/>
    <property type="match status" value="1"/>
</dbReference>
<protein>
    <recommendedName>
        <fullName evidence="2">site-specific DNA-methyltransferase (adenine-specific)</fullName>
        <ecNumber evidence="2">2.1.1.72</ecNumber>
    </recommendedName>
</protein>
<dbReference type="InterPro" id="IPR002052">
    <property type="entry name" value="DNA_methylase_N6_adenine_CS"/>
</dbReference>
<evidence type="ECO:0000313" key="9">
    <source>
        <dbReference type="Proteomes" id="UP000319523"/>
    </source>
</evidence>
<dbReference type="InterPro" id="IPR002941">
    <property type="entry name" value="DNA_methylase_N4/N6"/>
</dbReference>
<dbReference type="EC" id="2.1.1.72" evidence="2"/>
<evidence type="ECO:0000256" key="3">
    <source>
        <dbReference type="ARBA" id="ARBA00022603"/>
    </source>
</evidence>
<dbReference type="GO" id="GO:0032259">
    <property type="term" value="P:methylation"/>
    <property type="evidence" value="ECO:0007669"/>
    <property type="project" value="UniProtKB-KW"/>
</dbReference>
<comment type="similarity">
    <text evidence="1">Belongs to the N(4)/N(6)-methyltransferase family.</text>
</comment>
<evidence type="ECO:0000259" key="7">
    <source>
        <dbReference type="Pfam" id="PF01555"/>
    </source>
</evidence>
<evidence type="ECO:0000256" key="5">
    <source>
        <dbReference type="ARBA" id="ARBA00022691"/>
    </source>
</evidence>
<dbReference type="PIRSF" id="PIRSF015855">
    <property type="entry name" value="TypeIII_Mtase_mKpnI"/>
    <property type="match status" value="1"/>
</dbReference>
<gene>
    <name evidence="8" type="ORF">FKM52_03960</name>
</gene>
<dbReference type="PROSITE" id="PS00092">
    <property type="entry name" value="N6_MTASE"/>
    <property type="match status" value="1"/>
</dbReference>
<evidence type="ECO:0000256" key="4">
    <source>
        <dbReference type="ARBA" id="ARBA00022679"/>
    </source>
</evidence>
<dbReference type="SUPFAM" id="SSF53335">
    <property type="entry name" value="S-adenosyl-L-methionine-dependent methyltransferases"/>
    <property type="match status" value="1"/>
</dbReference>
<dbReference type="AlphaFoldDB" id="A0A506VDK4"/>
<evidence type="ECO:0000256" key="1">
    <source>
        <dbReference type="ARBA" id="ARBA00006594"/>
    </source>
</evidence>
<feature type="domain" description="DNA methylase N-4/N-6" evidence="7">
    <location>
        <begin position="116"/>
        <end position="432"/>
    </location>
</feature>
<evidence type="ECO:0000256" key="2">
    <source>
        <dbReference type="ARBA" id="ARBA00011900"/>
    </source>
</evidence>
<dbReference type="RefSeq" id="WP_141174896.1">
    <property type="nucleotide sequence ID" value="NZ_JBHUFX010000032.1"/>
</dbReference>
<keyword evidence="5" id="KW-0949">S-adenosyl-L-methionine</keyword>
<name>A0A506VDK4_9GAMM</name>
<dbReference type="GO" id="GO:0003677">
    <property type="term" value="F:DNA binding"/>
    <property type="evidence" value="ECO:0007669"/>
    <property type="project" value="InterPro"/>
</dbReference>
<comment type="caution">
    <text evidence="8">The sequence shown here is derived from an EMBL/GenBank/DDBJ whole genome shotgun (WGS) entry which is preliminary data.</text>
</comment>
<accession>A0A506VDK4</accession>
<proteinExistence type="inferred from homology"/>
<dbReference type="PRINTS" id="PR00506">
    <property type="entry name" value="D21N6MTFRASE"/>
</dbReference>
<dbReference type="OrthoDB" id="9816043at2"/>
<dbReference type="Gene3D" id="3.40.50.150">
    <property type="entry name" value="Vaccinia Virus protein VP39"/>
    <property type="match status" value="1"/>
</dbReference>
<reference evidence="8 9" key="1">
    <citation type="submission" date="2019-06" db="EMBL/GenBank/DDBJ databases">
        <authorList>
            <person name="Yang Y."/>
        </authorList>
    </citation>
    <scope>NUCLEOTIDE SEQUENCE [LARGE SCALE GENOMIC DNA]</scope>
    <source>
        <strain evidence="8 9">BIT-26</strain>
    </source>
</reference>
<keyword evidence="4 8" id="KW-0808">Transferase</keyword>
<evidence type="ECO:0000313" key="8">
    <source>
        <dbReference type="EMBL" id="TPW43705.1"/>
    </source>
</evidence>
<dbReference type="InterPro" id="IPR002295">
    <property type="entry name" value="N4/N6-MTase_EcoPI_Mod-like"/>
</dbReference>